<organism evidence="2 3">
    <name type="scientific">Micromonospora sonchi</name>
    <dbReference type="NCBI Taxonomy" id="1763543"/>
    <lineage>
        <taxon>Bacteria</taxon>
        <taxon>Bacillati</taxon>
        <taxon>Actinomycetota</taxon>
        <taxon>Actinomycetes</taxon>
        <taxon>Micromonosporales</taxon>
        <taxon>Micromonosporaceae</taxon>
        <taxon>Micromonospora</taxon>
    </lineage>
</organism>
<feature type="compositionally biased region" description="Basic and acidic residues" evidence="1">
    <location>
        <begin position="290"/>
        <end position="304"/>
    </location>
</feature>
<comment type="caution">
    <text evidence="2">The sequence shown here is derived from an EMBL/GenBank/DDBJ whole genome shotgun (WGS) entry which is preliminary data.</text>
</comment>
<dbReference type="RefSeq" id="WP_229705838.1">
    <property type="nucleotide sequence ID" value="NZ_BMNB01000009.1"/>
</dbReference>
<keyword evidence="3" id="KW-1185">Reference proteome</keyword>
<reference evidence="2" key="1">
    <citation type="journal article" date="2014" name="Int. J. Syst. Evol. Microbiol.">
        <title>Complete genome sequence of Corynebacterium casei LMG S-19264T (=DSM 44701T), isolated from a smear-ripened cheese.</title>
        <authorList>
            <consortium name="US DOE Joint Genome Institute (JGI-PGF)"/>
            <person name="Walter F."/>
            <person name="Albersmeier A."/>
            <person name="Kalinowski J."/>
            <person name="Ruckert C."/>
        </authorList>
    </citation>
    <scope>NUCLEOTIDE SEQUENCE</scope>
    <source>
        <strain evidence="2">CGMCC 4.7312</strain>
    </source>
</reference>
<evidence type="ECO:0000313" key="2">
    <source>
        <dbReference type="EMBL" id="GGM38440.1"/>
    </source>
</evidence>
<reference evidence="2" key="2">
    <citation type="submission" date="2020-09" db="EMBL/GenBank/DDBJ databases">
        <authorList>
            <person name="Sun Q."/>
            <person name="Zhou Y."/>
        </authorList>
    </citation>
    <scope>NUCLEOTIDE SEQUENCE</scope>
    <source>
        <strain evidence="2">CGMCC 4.7312</strain>
    </source>
</reference>
<sequence length="347" mass="36181">MRAGDLLRQLDQLLLPRLATVLARLAQAPVRGSLLGWVAVLSCSAVLCTAMLATGGPPVPDRTVGEVTRVGVADGDSIPGYERAAAADLAALNGDAASGDGTYALVSLADYLTPQSLATVVGDVRVAAVFGRVPLPERQTEIVRIPAQRLPEDVMAGMAMLAERKEREAADYRSRAAALGGGGPPERELRQLYESGARIAAQEAAAYRAGCACVYALVVRDTTTMLRGVATRPGVRVVDPAPEVRRLERTVFTPPLPEQWDVARPPVDRDLEPGATPSAGTGPRSPDAVPEERAPTEPGERPTEPEVTSSSPSPEAPGPLPAPSPSAVETPSTSAETVAESVPNPTT</sequence>
<dbReference type="AlphaFoldDB" id="A0A917TUH6"/>
<accession>A0A917TUH6</accession>
<feature type="region of interest" description="Disordered" evidence="1">
    <location>
        <begin position="257"/>
        <end position="347"/>
    </location>
</feature>
<dbReference type="EMBL" id="BMNB01000009">
    <property type="protein sequence ID" value="GGM38440.1"/>
    <property type="molecule type" value="Genomic_DNA"/>
</dbReference>
<feature type="compositionally biased region" description="Pro residues" evidence="1">
    <location>
        <begin position="314"/>
        <end position="324"/>
    </location>
</feature>
<name>A0A917TUH6_9ACTN</name>
<gene>
    <name evidence="2" type="ORF">GCM10011608_23870</name>
</gene>
<proteinExistence type="predicted"/>
<evidence type="ECO:0000313" key="3">
    <source>
        <dbReference type="Proteomes" id="UP000608890"/>
    </source>
</evidence>
<protein>
    <submittedName>
        <fullName evidence="2">Uncharacterized protein</fullName>
    </submittedName>
</protein>
<dbReference type="Proteomes" id="UP000608890">
    <property type="component" value="Unassembled WGS sequence"/>
</dbReference>
<evidence type="ECO:0000256" key="1">
    <source>
        <dbReference type="SAM" id="MobiDB-lite"/>
    </source>
</evidence>